<keyword evidence="2" id="KW-1185">Reference proteome</keyword>
<dbReference type="Proteomes" id="UP000009374">
    <property type="component" value="Unassembled WGS sequence"/>
</dbReference>
<reference evidence="1 2" key="1">
    <citation type="journal article" date="2009" name="Appl. Environ. Microbiol.">
        <title>Community genomic and proteomic analyses of chemoautotrophic iron-oxidizing "Leptospirillum rubarum" (Group II) and "Leptospirillum ferrodiazotrophum" (Group III) bacteria in acid mine drainage biofilms.</title>
        <authorList>
            <person name="Goltsman D.S."/>
            <person name="Denef V.J."/>
            <person name="Singer S.W."/>
            <person name="VerBerkmoes N.C."/>
            <person name="Lefsrud M."/>
            <person name="Mueller R.S."/>
            <person name="Dick G.J."/>
            <person name="Sun C.L."/>
            <person name="Wheeler K.E."/>
            <person name="Zemla A."/>
            <person name="Baker B.J."/>
            <person name="Hauser L."/>
            <person name="Land M."/>
            <person name="Shah M.B."/>
            <person name="Thelen M.P."/>
            <person name="Hettich R.L."/>
            <person name="Banfield J.F."/>
        </authorList>
    </citation>
    <scope>NUCLEOTIDE SEQUENCE [LARGE SCALE GENOMIC DNA]</scope>
</reference>
<dbReference type="AlphaFoldDB" id="C6HVY2"/>
<protein>
    <submittedName>
        <fullName evidence="1">Uncharacterized protein</fullName>
    </submittedName>
</protein>
<evidence type="ECO:0000313" key="2">
    <source>
        <dbReference type="Proteomes" id="UP000009374"/>
    </source>
</evidence>
<proteinExistence type="predicted"/>
<organism evidence="1 2">
    <name type="scientific">Leptospirillum ferrodiazotrophum</name>
    <dbReference type="NCBI Taxonomy" id="412449"/>
    <lineage>
        <taxon>Bacteria</taxon>
        <taxon>Pseudomonadati</taxon>
        <taxon>Nitrospirota</taxon>
        <taxon>Nitrospiria</taxon>
        <taxon>Nitrospirales</taxon>
        <taxon>Nitrospiraceae</taxon>
        <taxon>Leptospirillum</taxon>
    </lineage>
</organism>
<accession>C6HVY2</accession>
<gene>
    <name evidence="1" type="ORF">UBAL3_80150033</name>
</gene>
<evidence type="ECO:0000313" key="1">
    <source>
        <dbReference type="EMBL" id="EES53244.1"/>
    </source>
</evidence>
<name>C6HVY2_9BACT</name>
<dbReference type="EMBL" id="GG693867">
    <property type="protein sequence ID" value="EES53244.1"/>
    <property type="molecule type" value="Genomic_DNA"/>
</dbReference>
<sequence length="89" mass="10217">MGESFSQPGGDRPRRFQYLAFAFRCYNMAIKTPIIFQQAEKVDASQSIGPILKFLDQSKSVCKKIHSGPVAVSDESWRRGWQECLYVQR</sequence>